<evidence type="ECO:0000256" key="15">
    <source>
        <dbReference type="ARBA" id="ARBA00023288"/>
    </source>
</evidence>
<dbReference type="Pfam" id="PF09294">
    <property type="entry name" value="Interfer-bind"/>
    <property type="match status" value="1"/>
</dbReference>
<comment type="subcellular location">
    <subcellularLocation>
        <location evidence="2">Membrane</location>
        <topology evidence="2">Single-pass type I membrane protein</topology>
    </subcellularLocation>
</comment>
<evidence type="ECO:0000256" key="14">
    <source>
        <dbReference type="ARBA" id="ARBA00023180"/>
    </source>
</evidence>
<evidence type="ECO:0000259" key="20">
    <source>
        <dbReference type="Pfam" id="PF09294"/>
    </source>
</evidence>
<organism evidence="21 22">
    <name type="scientific">Coilia grayii</name>
    <name type="common">Gray's grenadier anchovy</name>
    <dbReference type="NCBI Taxonomy" id="363190"/>
    <lineage>
        <taxon>Eukaryota</taxon>
        <taxon>Metazoa</taxon>
        <taxon>Chordata</taxon>
        <taxon>Craniata</taxon>
        <taxon>Vertebrata</taxon>
        <taxon>Euteleostomi</taxon>
        <taxon>Actinopterygii</taxon>
        <taxon>Neopterygii</taxon>
        <taxon>Teleostei</taxon>
        <taxon>Clupei</taxon>
        <taxon>Clupeiformes</taxon>
        <taxon>Clupeoidei</taxon>
        <taxon>Engraulidae</taxon>
        <taxon>Coilinae</taxon>
        <taxon>Coilia</taxon>
    </lineage>
</organism>
<dbReference type="GO" id="GO:0007596">
    <property type="term" value="P:blood coagulation"/>
    <property type="evidence" value="ECO:0007669"/>
    <property type="project" value="UniProtKB-KW"/>
</dbReference>
<keyword evidence="8 18" id="KW-0732">Signal</keyword>
<dbReference type="SUPFAM" id="SSF49265">
    <property type="entry name" value="Fibronectin type III"/>
    <property type="match status" value="2"/>
</dbReference>
<dbReference type="Gene3D" id="2.60.40.10">
    <property type="entry name" value="Immunoglobulins"/>
    <property type="match status" value="2"/>
</dbReference>
<proteinExistence type="inferred from homology"/>
<evidence type="ECO:0000256" key="2">
    <source>
        <dbReference type="ARBA" id="ARBA00004479"/>
    </source>
</evidence>
<dbReference type="InterPro" id="IPR001187">
    <property type="entry name" value="Tissue_factor"/>
</dbReference>
<evidence type="ECO:0000256" key="8">
    <source>
        <dbReference type="ARBA" id="ARBA00022729"/>
    </source>
</evidence>
<keyword evidence="6 17" id="KW-0812">Transmembrane</keyword>
<keyword evidence="12" id="KW-0564">Palmitate</keyword>
<evidence type="ECO:0000256" key="7">
    <source>
        <dbReference type="ARBA" id="ARBA00022696"/>
    </source>
</evidence>
<evidence type="ECO:0000256" key="4">
    <source>
        <dbReference type="ARBA" id="ARBA00011184"/>
    </source>
</evidence>
<keyword evidence="15" id="KW-0449">Lipoprotein</keyword>
<evidence type="ECO:0000256" key="16">
    <source>
        <dbReference type="ARBA" id="ARBA00031171"/>
    </source>
</evidence>
<evidence type="ECO:0000313" key="22">
    <source>
        <dbReference type="Proteomes" id="UP001591681"/>
    </source>
</evidence>
<dbReference type="InterPro" id="IPR003961">
    <property type="entry name" value="FN3_dom"/>
</dbReference>
<comment type="function">
    <text evidence="1">Initiates blood coagulation by forming a complex with circulating factor VII or VIIa. The [TF:VIIa] complex activates factors IX or X by specific limited proteolysis. TF plays a role in normal hemostasis by initiating the cell-surface assembly and propagation of the coagulation protease cascade.</text>
</comment>
<evidence type="ECO:0000256" key="10">
    <source>
        <dbReference type="ARBA" id="ARBA00023084"/>
    </source>
</evidence>
<comment type="similarity">
    <text evidence="3">Belongs to the tissue factor family.</text>
</comment>
<evidence type="ECO:0000256" key="1">
    <source>
        <dbReference type="ARBA" id="ARBA00002201"/>
    </source>
</evidence>
<evidence type="ECO:0000256" key="3">
    <source>
        <dbReference type="ARBA" id="ARBA00009197"/>
    </source>
</evidence>
<dbReference type="Pfam" id="PF01108">
    <property type="entry name" value="Tissue_fac"/>
    <property type="match status" value="1"/>
</dbReference>
<dbReference type="AlphaFoldDB" id="A0ABD1JR70"/>
<gene>
    <name evidence="21" type="ORF">ACEWY4_014058</name>
</gene>
<evidence type="ECO:0000256" key="17">
    <source>
        <dbReference type="SAM" id="Phobius"/>
    </source>
</evidence>
<dbReference type="EMBL" id="JBHFQA010000012">
    <property type="protein sequence ID" value="KAL2089370.1"/>
    <property type="molecule type" value="Genomic_DNA"/>
</dbReference>
<feature type="signal peptide" evidence="18">
    <location>
        <begin position="1"/>
        <end position="22"/>
    </location>
</feature>
<keyword evidence="9 17" id="KW-1133">Transmembrane helix</keyword>
<evidence type="ECO:0000259" key="19">
    <source>
        <dbReference type="Pfam" id="PF01108"/>
    </source>
</evidence>
<evidence type="ECO:0000313" key="21">
    <source>
        <dbReference type="EMBL" id="KAL2089370.1"/>
    </source>
</evidence>
<reference evidence="21 22" key="1">
    <citation type="submission" date="2024-09" db="EMBL/GenBank/DDBJ databases">
        <title>A chromosome-level genome assembly of Gray's grenadier anchovy, Coilia grayii.</title>
        <authorList>
            <person name="Fu Z."/>
        </authorList>
    </citation>
    <scope>NUCLEOTIDE SEQUENCE [LARGE SCALE GENOMIC DNA]</scope>
    <source>
        <strain evidence="21">G4</strain>
        <tissue evidence="21">Muscle</tissue>
    </source>
</reference>
<dbReference type="PANTHER" id="PTHR20859">
    <property type="entry name" value="INTERFERON/INTERLEUKIN RECEPTOR"/>
    <property type="match status" value="1"/>
</dbReference>
<comment type="caution">
    <text evidence="21">The sequence shown here is derived from an EMBL/GenBank/DDBJ whole genome shotgun (WGS) entry which is preliminary data.</text>
</comment>
<evidence type="ECO:0000256" key="5">
    <source>
        <dbReference type="ARBA" id="ARBA00018722"/>
    </source>
</evidence>
<dbReference type="Proteomes" id="UP001591681">
    <property type="component" value="Unassembled WGS sequence"/>
</dbReference>
<sequence length="288" mass="32178">MFKATLVYLAVFALTLISAISGENYPPRAQNVSWFSLNFKTILTWSPAEPTNYTYTVEFSGPGEDKTMHCIRTTETECDLTNKLVDLKKTYSADVVSEPLSIGNAEFVELPYASAPRFCPYKQTQIGKPTFKVVQSKDKTKMEVHIQDPLTAIKRDGKPLNIREIFGDDLMYEVHYRKAGSTGKTKTKGSGRVVEVKKLEPGMSYCFNVATHIRSRKQKTGLWAGPVCWPPKAPSFFEDFSWPALLGGAAVILLIFVLLIIMIVLCCKRAQLSKQVKMDAAKMPTTTV</sequence>
<evidence type="ECO:0000256" key="13">
    <source>
        <dbReference type="ARBA" id="ARBA00023157"/>
    </source>
</evidence>
<evidence type="ECO:0000256" key="6">
    <source>
        <dbReference type="ARBA" id="ARBA00022692"/>
    </source>
</evidence>
<dbReference type="PRINTS" id="PR00346">
    <property type="entry name" value="TISSUEFACTOR"/>
</dbReference>
<feature type="transmembrane region" description="Helical" evidence="17">
    <location>
        <begin position="240"/>
        <end position="267"/>
    </location>
</feature>
<evidence type="ECO:0000256" key="18">
    <source>
        <dbReference type="SAM" id="SignalP"/>
    </source>
</evidence>
<evidence type="ECO:0000256" key="12">
    <source>
        <dbReference type="ARBA" id="ARBA00023139"/>
    </source>
</evidence>
<dbReference type="InterPro" id="IPR050650">
    <property type="entry name" value="Type-II_Cytokine-TF_Rcpt"/>
</dbReference>
<feature type="domain" description="Fibronectin type-III" evidence="19">
    <location>
        <begin position="7"/>
        <end position="99"/>
    </location>
</feature>
<dbReference type="InterPro" id="IPR036116">
    <property type="entry name" value="FN3_sf"/>
</dbReference>
<name>A0ABD1JR70_9TELE</name>
<protein>
    <recommendedName>
        <fullName evidence="5">Tissue factor</fullName>
    </recommendedName>
    <alternativeName>
        <fullName evidence="16">Coagulation factor III</fullName>
    </alternativeName>
</protein>
<keyword evidence="22" id="KW-1185">Reference proteome</keyword>
<keyword evidence="10" id="KW-0094">Blood coagulation</keyword>
<feature type="chain" id="PRO_5044787350" description="Tissue factor" evidence="18">
    <location>
        <begin position="23"/>
        <end position="288"/>
    </location>
</feature>
<dbReference type="PANTHER" id="PTHR20859:SF22">
    <property type="entry name" value="TISSUE FACTOR"/>
    <property type="match status" value="1"/>
</dbReference>
<keyword evidence="14" id="KW-0325">Glycoprotein</keyword>
<dbReference type="InterPro" id="IPR013783">
    <property type="entry name" value="Ig-like_fold"/>
</dbReference>
<dbReference type="InterPro" id="IPR015373">
    <property type="entry name" value="Interferon/interleukin_rcp_dom"/>
</dbReference>
<keyword evidence="13" id="KW-1015">Disulfide bond</keyword>
<accession>A0ABD1JR70</accession>
<dbReference type="GO" id="GO:0016020">
    <property type="term" value="C:membrane"/>
    <property type="evidence" value="ECO:0007669"/>
    <property type="project" value="UniProtKB-SubCell"/>
</dbReference>
<feature type="domain" description="Interferon/interleukin receptor" evidence="20">
    <location>
        <begin position="124"/>
        <end position="228"/>
    </location>
</feature>
<keyword evidence="7" id="KW-0356">Hemostasis</keyword>
<comment type="subunit">
    <text evidence="4">Interacts with HSPE; the interaction, inhibited by heparin, promotes the generation of activated factor X and activates coagulation in the presence of activated factor VII.</text>
</comment>
<evidence type="ECO:0000256" key="11">
    <source>
        <dbReference type="ARBA" id="ARBA00023136"/>
    </source>
</evidence>
<keyword evidence="11 17" id="KW-0472">Membrane</keyword>
<evidence type="ECO:0000256" key="9">
    <source>
        <dbReference type="ARBA" id="ARBA00022989"/>
    </source>
</evidence>
<dbReference type="FunFam" id="2.60.40.10:FF:000746">
    <property type="entry name" value="Tissue factor"/>
    <property type="match status" value="1"/>
</dbReference>